<dbReference type="Gene3D" id="3.30.1120.30">
    <property type="entry name" value="POLO box domain"/>
    <property type="match status" value="1"/>
</dbReference>
<reference evidence="2" key="1">
    <citation type="submission" date="2022-09" db="EMBL/GenBank/DDBJ databases">
        <title>Comparative genomics and taxonomic characterization of three novel marine species of genus Reichenbachiella exhibiting antioxidant and polysaccharide degradation activities.</title>
        <authorList>
            <person name="Muhammad N."/>
            <person name="Lee Y.-J."/>
            <person name="Ko J."/>
            <person name="Kim S.-G."/>
        </authorList>
    </citation>
    <scope>NUCLEOTIDE SEQUENCE</scope>
    <source>
        <strain evidence="2">BKB1-1</strain>
    </source>
</reference>
<protein>
    <recommendedName>
        <fullName evidence="4">DUF4412 domain-containing protein</fullName>
    </recommendedName>
</protein>
<keyword evidence="3" id="KW-1185">Reference proteome</keyword>
<dbReference type="Proteomes" id="UP001065174">
    <property type="component" value="Chromosome"/>
</dbReference>
<feature type="signal peptide" evidence="1">
    <location>
        <begin position="1"/>
        <end position="22"/>
    </location>
</feature>
<accession>A0ABY6CKF5</accession>
<name>A0ABY6CKF5_9BACT</name>
<evidence type="ECO:0000313" key="3">
    <source>
        <dbReference type="Proteomes" id="UP001065174"/>
    </source>
</evidence>
<keyword evidence="1" id="KW-0732">Signal</keyword>
<dbReference type="InterPro" id="IPR036947">
    <property type="entry name" value="POLO_box_dom_sf"/>
</dbReference>
<evidence type="ECO:0008006" key="4">
    <source>
        <dbReference type="Google" id="ProtNLM"/>
    </source>
</evidence>
<gene>
    <name evidence="2" type="ORF">N6H18_09380</name>
</gene>
<evidence type="ECO:0000313" key="2">
    <source>
        <dbReference type="EMBL" id="UXP30565.1"/>
    </source>
</evidence>
<dbReference type="RefSeq" id="WP_262308012.1">
    <property type="nucleotide sequence ID" value="NZ_CP106679.1"/>
</dbReference>
<proteinExistence type="predicted"/>
<sequence>MKAIFKVLFILTIFTNSINSYATDGVLIISKSKDLSSNQVTTSKLYLTSSMLKIENSGNDNSSMIFDAEKEIFTFIDNRKKEYYQFDEPTLRQLKEQLKMIVQMMKQFSSQMPEDQQKKLDKILNPNAESPIDYSLIGDAKVSNWDTKKYNGTADNEKILELNIASFQSIGIDESKFSVMKSLVDFFKENLQEVASMLPTNQSMSAISFDENSPILKTGLPVRTISYDGGEANSETLVQSITESPIDESQFSIPSGYARKTINMQKQFEK</sequence>
<dbReference type="EMBL" id="CP106679">
    <property type="protein sequence ID" value="UXP30565.1"/>
    <property type="molecule type" value="Genomic_DNA"/>
</dbReference>
<organism evidence="2 3">
    <name type="scientific">Reichenbachiella agarivorans</name>
    <dbReference type="NCBI Taxonomy" id="2979464"/>
    <lineage>
        <taxon>Bacteria</taxon>
        <taxon>Pseudomonadati</taxon>
        <taxon>Bacteroidota</taxon>
        <taxon>Cytophagia</taxon>
        <taxon>Cytophagales</taxon>
        <taxon>Reichenbachiellaceae</taxon>
        <taxon>Reichenbachiella</taxon>
    </lineage>
</organism>
<evidence type="ECO:0000256" key="1">
    <source>
        <dbReference type="SAM" id="SignalP"/>
    </source>
</evidence>
<feature type="chain" id="PRO_5047430050" description="DUF4412 domain-containing protein" evidence="1">
    <location>
        <begin position="23"/>
        <end position="270"/>
    </location>
</feature>